<evidence type="ECO:0000313" key="1">
    <source>
        <dbReference type="EMBL" id="KAK2093935.1"/>
    </source>
</evidence>
<accession>A0ABQ9UA99</accession>
<keyword evidence="2" id="KW-1185">Reference proteome</keyword>
<comment type="caution">
    <text evidence="1">The sequence shown here is derived from an EMBL/GenBank/DDBJ whole genome shotgun (WGS) entry which is preliminary data.</text>
</comment>
<reference evidence="1 2" key="1">
    <citation type="submission" date="2023-05" db="EMBL/GenBank/DDBJ databases">
        <title>B98-5 Cell Line De Novo Hybrid Assembly: An Optical Mapping Approach.</title>
        <authorList>
            <person name="Kananen K."/>
            <person name="Auerbach J.A."/>
            <person name="Kautto E."/>
            <person name="Blachly J.S."/>
        </authorList>
    </citation>
    <scope>NUCLEOTIDE SEQUENCE [LARGE SCALE GENOMIC DNA]</scope>
    <source>
        <strain evidence="1">B95-8</strain>
        <tissue evidence="1">Cell line</tissue>
    </source>
</reference>
<gene>
    <name evidence="1" type="ORF">P7K49_027673</name>
</gene>
<feature type="non-terminal residue" evidence="1">
    <location>
        <position position="81"/>
    </location>
</feature>
<organism evidence="1 2">
    <name type="scientific">Saguinus oedipus</name>
    <name type="common">Cotton-top tamarin</name>
    <name type="synonym">Oedipomidas oedipus</name>
    <dbReference type="NCBI Taxonomy" id="9490"/>
    <lineage>
        <taxon>Eukaryota</taxon>
        <taxon>Metazoa</taxon>
        <taxon>Chordata</taxon>
        <taxon>Craniata</taxon>
        <taxon>Vertebrata</taxon>
        <taxon>Euteleostomi</taxon>
        <taxon>Mammalia</taxon>
        <taxon>Eutheria</taxon>
        <taxon>Euarchontoglires</taxon>
        <taxon>Primates</taxon>
        <taxon>Haplorrhini</taxon>
        <taxon>Platyrrhini</taxon>
        <taxon>Cebidae</taxon>
        <taxon>Callitrichinae</taxon>
        <taxon>Saguinus</taxon>
    </lineage>
</organism>
<dbReference type="EMBL" id="JASSZA010000014">
    <property type="protein sequence ID" value="KAK2093935.1"/>
    <property type="molecule type" value="Genomic_DNA"/>
</dbReference>
<dbReference type="Proteomes" id="UP001266305">
    <property type="component" value="Unassembled WGS sequence"/>
</dbReference>
<name>A0ABQ9UA99_SAGOE</name>
<sequence length="81" mass="8978">MSVGPEEDAQERVAMCIGQTLGQMLRASPLCELELRGPKSTVDLTDKGPFHPLNQHWQKWLSPCQGRRRDAAETLGTAQCT</sequence>
<protein>
    <submittedName>
        <fullName evidence="1">Uncharacterized protein</fullName>
    </submittedName>
</protein>
<evidence type="ECO:0000313" key="2">
    <source>
        <dbReference type="Proteomes" id="UP001266305"/>
    </source>
</evidence>
<proteinExistence type="predicted"/>